<feature type="transmembrane region" description="Helical" evidence="1">
    <location>
        <begin position="170"/>
        <end position="190"/>
    </location>
</feature>
<evidence type="ECO:0000313" key="4">
    <source>
        <dbReference type="Proteomes" id="UP000003643"/>
    </source>
</evidence>
<dbReference type="EMBL" id="ADVK01000055">
    <property type="protein sequence ID" value="EFG94418.1"/>
    <property type="molecule type" value="Genomic_DNA"/>
</dbReference>
<dbReference type="AlphaFoldDB" id="D5RFF4"/>
<feature type="transmembrane region" description="Helical" evidence="1">
    <location>
        <begin position="89"/>
        <end position="106"/>
    </location>
</feature>
<accession>D5RFF4</accession>
<feature type="transmembrane region" description="Helical" evidence="1">
    <location>
        <begin position="304"/>
        <end position="321"/>
    </location>
</feature>
<keyword evidence="1" id="KW-0472">Membrane</keyword>
<feature type="transmembrane region" description="Helical" evidence="1">
    <location>
        <begin position="48"/>
        <end position="68"/>
    </location>
</feature>
<feature type="transmembrane region" description="Helical" evidence="1">
    <location>
        <begin position="20"/>
        <end position="36"/>
    </location>
</feature>
<keyword evidence="3" id="KW-0808">Transferase</keyword>
<name>D5RFF4_FUSN2</name>
<evidence type="ECO:0000313" key="3">
    <source>
        <dbReference type="EMBL" id="EFG94418.1"/>
    </source>
</evidence>
<feature type="domain" description="Acyltransferase 3" evidence="2">
    <location>
        <begin position="16"/>
        <end position="321"/>
    </location>
</feature>
<keyword evidence="1" id="KW-1133">Transmembrane helix</keyword>
<keyword evidence="3" id="KW-0012">Acyltransferase</keyword>
<dbReference type="Pfam" id="PF01757">
    <property type="entry name" value="Acyl_transf_3"/>
    <property type="match status" value="1"/>
</dbReference>
<organism evidence="3 4">
    <name type="scientific">Fusobacterium nucleatum subsp. nucleatum (strain ATCC 23726 / VPI 4351)</name>
    <dbReference type="NCBI Taxonomy" id="525283"/>
    <lineage>
        <taxon>Bacteria</taxon>
        <taxon>Fusobacteriati</taxon>
        <taxon>Fusobacteriota</taxon>
        <taxon>Fusobacteriia</taxon>
        <taxon>Fusobacteriales</taxon>
        <taxon>Fusobacteriaceae</taxon>
        <taxon>Fusobacterium</taxon>
    </lineage>
</organism>
<feature type="transmembrane region" description="Helical" evidence="1">
    <location>
        <begin position="262"/>
        <end position="283"/>
    </location>
</feature>
<reference evidence="3 4" key="1">
    <citation type="submission" date="2010-04" db="EMBL/GenBank/DDBJ databases">
        <authorList>
            <person name="Qin X."/>
            <person name="Bachman B."/>
            <person name="Battles P."/>
            <person name="Bell A."/>
            <person name="Bess C."/>
            <person name="Bickham C."/>
            <person name="Chaboub L."/>
            <person name="Chen D."/>
            <person name="Coyle M."/>
            <person name="Deiros D.R."/>
            <person name="Dinh H."/>
            <person name="Forbes L."/>
            <person name="Fowler G."/>
            <person name="Francisco L."/>
            <person name="Fu Q."/>
            <person name="Gubbala S."/>
            <person name="Hale W."/>
            <person name="Han Y."/>
            <person name="Hemphill L."/>
            <person name="Highlander S.K."/>
            <person name="Hirani K."/>
            <person name="Hogues M."/>
            <person name="Jackson L."/>
            <person name="Jakkamsetti A."/>
            <person name="Javaid M."/>
            <person name="Jiang H."/>
            <person name="Korchina V."/>
            <person name="Kovar C."/>
            <person name="Lara F."/>
            <person name="Lee S."/>
            <person name="Mata R."/>
            <person name="Mathew T."/>
            <person name="Moen C."/>
            <person name="Morales K."/>
            <person name="Munidasa M."/>
            <person name="Nazareth L."/>
            <person name="Ngo R."/>
            <person name="Nguyen L."/>
            <person name="Okwuonu G."/>
            <person name="Ongeri F."/>
            <person name="Patil S."/>
            <person name="Petrosino J."/>
            <person name="Pham C."/>
            <person name="Pham P."/>
            <person name="Pu L.-L."/>
            <person name="Puazo M."/>
            <person name="Raj R."/>
            <person name="Reid J."/>
            <person name="Rouhana J."/>
            <person name="Saada N."/>
            <person name="Shang Y."/>
            <person name="Simmons D."/>
            <person name="Thornton R."/>
            <person name="Warren J."/>
            <person name="Weissenberger G."/>
            <person name="Zhang J."/>
            <person name="Zhang L."/>
            <person name="Zhou C."/>
            <person name="Zhu D."/>
            <person name="Muzny D."/>
            <person name="Worley K."/>
            <person name="Gibbs R."/>
        </authorList>
    </citation>
    <scope>NUCLEOTIDE SEQUENCE [LARGE SCALE GENOMIC DNA]</scope>
    <source>
        <strain evidence="4">ATCC 23726 / VPI 4351</strain>
    </source>
</reference>
<evidence type="ECO:0000259" key="2">
    <source>
        <dbReference type="Pfam" id="PF01757"/>
    </source>
</evidence>
<sequence>MLSGGFNKMYRVENIKGIDYAKAFAILGVLILHLYLPNLYDEKVLLRLWTEVGVPIFMIVTGHNYILSYYKSKENWLSRNNLYRKLKRIIIPYIYILIFEIILVFIKSDFVSYDFSKYRNIKSLFYLILIKGGIGPGSYYSPVLIQIVLIYFPLLLVFNKFLNKLIKNEYKNVISLLVIFIIEAMFEVIINYMGSIYNKNFIDNFYRMNALRYTPFLQLGIILYNHKNQILKNFKKILPLSIGGGVYTYLTHYKDCTFPPFYYWKQVATPIMFHALFFIYIALKYFNKSNENFFEKVIITIGKSTYHIFLVQMVYFGMLRIQPYDKGFYYLMHILICIGAGIIFYYAEPKITKKLELFIKRRVVV</sequence>
<dbReference type="Proteomes" id="UP000003643">
    <property type="component" value="Unassembled WGS sequence"/>
</dbReference>
<dbReference type="GO" id="GO:0016747">
    <property type="term" value="F:acyltransferase activity, transferring groups other than amino-acyl groups"/>
    <property type="evidence" value="ECO:0007669"/>
    <property type="project" value="InterPro"/>
</dbReference>
<comment type="caution">
    <text evidence="3">The sequence shown here is derived from an EMBL/GenBank/DDBJ whole genome shotgun (WGS) entry which is preliminary data.</text>
</comment>
<proteinExistence type="predicted"/>
<protein>
    <submittedName>
        <fullName evidence="3">Acyltransferase</fullName>
    </submittedName>
</protein>
<feature type="transmembrane region" description="Helical" evidence="1">
    <location>
        <begin position="139"/>
        <end position="158"/>
    </location>
</feature>
<feature type="transmembrane region" description="Helical" evidence="1">
    <location>
        <begin position="327"/>
        <end position="347"/>
    </location>
</feature>
<keyword evidence="1" id="KW-0812">Transmembrane</keyword>
<dbReference type="InterPro" id="IPR002656">
    <property type="entry name" value="Acyl_transf_3_dom"/>
</dbReference>
<evidence type="ECO:0000256" key="1">
    <source>
        <dbReference type="SAM" id="Phobius"/>
    </source>
</evidence>
<gene>
    <name evidence="3" type="ORF">HMPREF0397_1939</name>
</gene>